<reference evidence="13 14" key="1">
    <citation type="journal article" date="2014" name="Viruses">
        <title>Full-length genome analyses of two new simian immunodeficiency virus (SIV) strains from mustached monkeys (C. Cephus) in Gabon illustrate a complex evolutionary history among the SIVmus/mon/gsn lineage.</title>
        <authorList>
            <person name="Liegeois F."/>
            <person name="Schmidt F."/>
            <person name="Boue V."/>
            <person name="Butel C."/>
            <person name="Mouacha F."/>
            <person name="Ngari P."/>
            <person name="Ondo B.M."/>
            <person name="Leroy E."/>
            <person name="Heeney J.L."/>
            <person name="Delaporte E."/>
            <person name="Peeters M."/>
            <person name="Rouet F."/>
        </authorList>
    </citation>
    <scope>NUCLEOTIDE SEQUENCE [LARGE SCALE GENOMIC DNA]</scope>
    <source>
        <strain evidence="13">SIVmus-09GabOI81</strain>
    </source>
</reference>
<sequence>MGSKNSKKQQQDSSMPLLSSPGTGQRPCFKFCDEWPENSWLSPDASGRERKFSLTEGKDRRPVIDEEDRSCHVTPKCGLRDPTFKLMIDLSHFLKEKGGLDRMFYCTDRHQKLETYAYMEWGIVPGWLRFTPGPGTRYPTMPGFLWCLRPVAMQEDSEAGDDEHLLTHPAFQGRDEDIHKEFLVFSFCSKLAIKSGKQLDQLQQEERKKRLTANRFL</sequence>
<evidence type="ECO:0000313" key="14">
    <source>
        <dbReference type="Proteomes" id="UP000257991"/>
    </source>
</evidence>
<evidence type="ECO:0000256" key="6">
    <source>
        <dbReference type="ARBA" id="ARBA00022870"/>
    </source>
</evidence>
<keyword evidence="3" id="KW-1032">Host cell membrane</keyword>
<dbReference type="Proteomes" id="UP000257991">
    <property type="component" value="Segment"/>
</dbReference>
<name>A0A075E7K1_SIV</name>
<feature type="region of interest" description="Disordered" evidence="12">
    <location>
        <begin position="1"/>
        <end position="24"/>
    </location>
</feature>
<comment type="similarity">
    <text evidence="1 11">Belongs to the lentivirus primate group Nef protein family.</text>
</comment>
<keyword evidence="5 11" id="KW-0519">Myristate</keyword>
<dbReference type="InterPro" id="IPR027481">
    <property type="entry name" value="HIV-1_Nef_core_sf"/>
</dbReference>
<evidence type="ECO:0000256" key="3">
    <source>
        <dbReference type="ARBA" id="ARBA00022511"/>
    </source>
</evidence>
<dbReference type="EMBL" id="KF304707">
    <property type="protein sequence ID" value="AIC80865.1"/>
    <property type="molecule type" value="Genomic_DNA"/>
</dbReference>
<organismHost>
    <name type="scientific">Cercopithecidae</name>
    <name type="common">Old World monkeys</name>
    <dbReference type="NCBI Taxonomy" id="9527"/>
</organismHost>
<organismHost>
    <name type="scientific">Pan troglodytes</name>
    <name type="common">Chimpanzee</name>
    <dbReference type="NCBI Taxonomy" id="9598"/>
</organismHost>
<dbReference type="InterPro" id="IPR001558">
    <property type="entry name" value="HIV_Nef"/>
</dbReference>
<dbReference type="Pfam" id="PF00469">
    <property type="entry name" value="F-protein"/>
    <property type="match status" value="1"/>
</dbReference>
<evidence type="ECO:0000256" key="11">
    <source>
        <dbReference type="RuleBase" id="RU000344"/>
    </source>
</evidence>
<evidence type="ECO:0000256" key="5">
    <source>
        <dbReference type="ARBA" id="ARBA00022707"/>
    </source>
</evidence>
<evidence type="ECO:0000256" key="12">
    <source>
        <dbReference type="SAM" id="MobiDB-lite"/>
    </source>
</evidence>
<proteinExistence type="inferred from homology"/>
<evidence type="ECO:0000256" key="8">
    <source>
        <dbReference type="ARBA" id="ARBA00023136"/>
    </source>
</evidence>
<evidence type="ECO:0000256" key="2">
    <source>
        <dbReference type="ARBA" id="ARBA00013526"/>
    </source>
</evidence>
<evidence type="ECO:0000256" key="4">
    <source>
        <dbReference type="ARBA" id="ARBA00022581"/>
    </source>
</evidence>
<dbReference type="SUPFAM" id="SSF55671">
    <property type="entry name" value="Regulatory factor Nef"/>
    <property type="match status" value="1"/>
</dbReference>
<keyword evidence="7 11" id="KW-0843">Virulence</keyword>
<keyword evidence="4" id="KW-0945">Host-virus interaction</keyword>
<dbReference type="GO" id="GO:0005525">
    <property type="term" value="F:GTP binding"/>
    <property type="evidence" value="ECO:0007669"/>
    <property type="project" value="InterPro"/>
</dbReference>
<protein>
    <recommendedName>
        <fullName evidence="2 11">Protein Nef</fullName>
    </recommendedName>
</protein>
<organism evidence="13 14">
    <name type="scientific">Simian immunodeficiency virus</name>
    <name type="common">SIV</name>
    <dbReference type="NCBI Taxonomy" id="11723"/>
    <lineage>
        <taxon>Viruses</taxon>
        <taxon>Riboviria</taxon>
        <taxon>Pararnavirae</taxon>
        <taxon>Artverviricota</taxon>
        <taxon>Revtraviricetes</taxon>
        <taxon>Ortervirales</taxon>
        <taxon>Retroviridae</taxon>
        <taxon>Orthoretrovirinae</taxon>
        <taxon>Lentivirus</taxon>
        <taxon>Lentivirus simimdef</taxon>
    </lineage>
</organism>
<keyword evidence="6" id="KW-1043">Host membrane</keyword>
<keyword evidence="9 11" id="KW-0899">Viral immunoevasion</keyword>
<dbReference type="Gene3D" id="3.30.62.10">
    <property type="entry name" value="Nef Regulatory Factor"/>
    <property type="match status" value="1"/>
</dbReference>
<keyword evidence="8" id="KW-0472">Membrane</keyword>
<evidence type="ECO:0000256" key="10">
    <source>
        <dbReference type="ARBA" id="ARBA00023288"/>
    </source>
</evidence>
<evidence type="ECO:0000256" key="7">
    <source>
        <dbReference type="ARBA" id="ARBA00023026"/>
    </source>
</evidence>
<evidence type="ECO:0000256" key="1">
    <source>
        <dbReference type="ARBA" id="ARBA00006933"/>
    </source>
</evidence>
<accession>A0A075E7K1</accession>
<evidence type="ECO:0000313" key="13">
    <source>
        <dbReference type="EMBL" id="AIC80865.1"/>
    </source>
</evidence>
<keyword evidence="10 11" id="KW-0449">Lipoprotein</keyword>
<evidence type="ECO:0000256" key="9">
    <source>
        <dbReference type="ARBA" id="ARBA00023280"/>
    </source>
</evidence>